<dbReference type="CDD" id="cd06467">
    <property type="entry name" value="p23_NUDC_like"/>
    <property type="match status" value="1"/>
</dbReference>
<sequence length="392" mass="43412">MAVISDYEEEEPVQQPRTSTPRQPTSTPRQSTSTPRQSAPPEAVNPPQETRSEPPSQVVANPPVEEPRTPSPVTPAPAPAPAPAPQADTKSYQHDPVLSTLLEQHKQQPLELLTTVIDFLFRETDLSRESRVEHRVTEIVTAAKRRRSAYDGEDTAPEKVAKVEETKSPAKKEPASSKTTEQKTPKPKARGNETAESSNMTPSPAANKDSEEPEIDSEGTGLTPNIGNGFDHETYVWTQTLAEATIHIKFPYGTKAKEVACDIKGKTLKAGLKGQEPVLQGEFYTPVKSDDSFWSVDEDGTLSIYVTKCNNMTWWKSVLKGEPEINTRKVMPENSRLDELDLETRSTAEKLMYDQRQKALGLPTSDESSKSDAIKKFMAQHPEMDFSKAKIC</sequence>
<dbReference type="GO" id="GO:0005737">
    <property type="term" value="C:cytoplasm"/>
    <property type="evidence" value="ECO:0007669"/>
    <property type="project" value="UniProtKB-SubCell"/>
</dbReference>
<evidence type="ECO:0000256" key="1">
    <source>
        <dbReference type="ARBA" id="ARBA00004496"/>
    </source>
</evidence>
<evidence type="ECO:0000259" key="5">
    <source>
        <dbReference type="PROSITE" id="PS51203"/>
    </source>
</evidence>
<feature type="compositionally biased region" description="Polar residues" evidence="4">
    <location>
        <begin position="194"/>
        <end position="204"/>
    </location>
</feature>
<evidence type="ECO:0000256" key="4">
    <source>
        <dbReference type="SAM" id="MobiDB-lite"/>
    </source>
</evidence>
<gene>
    <name evidence="6" type="ORF">KC19_9G075100</name>
</gene>
<dbReference type="SUPFAM" id="SSF49764">
    <property type="entry name" value="HSP20-like chaperones"/>
    <property type="match status" value="1"/>
</dbReference>
<comment type="caution">
    <text evidence="6">The sequence shown here is derived from an EMBL/GenBank/DDBJ whole genome shotgun (WGS) entry which is preliminary data.</text>
</comment>
<feature type="compositionally biased region" description="Low complexity" evidence="4">
    <location>
        <begin position="14"/>
        <end position="37"/>
    </location>
</feature>
<feature type="region of interest" description="Disordered" evidence="4">
    <location>
        <begin position="1"/>
        <end position="100"/>
    </location>
</feature>
<feature type="domain" description="CS" evidence="5">
    <location>
        <begin position="230"/>
        <end position="319"/>
    </location>
</feature>
<comment type="subcellular location">
    <subcellularLocation>
        <location evidence="1">Cytoplasm</location>
    </subcellularLocation>
</comment>
<protein>
    <recommendedName>
        <fullName evidence="5">CS domain-containing protein</fullName>
    </recommendedName>
</protein>
<dbReference type="Proteomes" id="UP000822688">
    <property type="component" value="Chromosome 9"/>
</dbReference>
<dbReference type="PANTHER" id="PTHR12356">
    <property type="entry name" value="NUCLEAR MOVEMENT PROTEIN NUDC"/>
    <property type="match status" value="1"/>
</dbReference>
<keyword evidence="7" id="KW-1185">Reference proteome</keyword>
<proteinExistence type="predicted"/>
<feature type="compositionally biased region" description="Basic and acidic residues" evidence="4">
    <location>
        <begin position="156"/>
        <end position="184"/>
    </location>
</feature>
<feature type="compositionally biased region" description="Pro residues" evidence="4">
    <location>
        <begin position="69"/>
        <end position="84"/>
    </location>
</feature>
<evidence type="ECO:0000256" key="3">
    <source>
        <dbReference type="ARBA" id="ARBA00053226"/>
    </source>
</evidence>
<dbReference type="GO" id="GO:0051082">
    <property type="term" value="F:unfolded protein binding"/>
    <property type="evidence" value="ECO:0007669"/>
    <property type="project" value="TreeGrafter"/>
</dbReference>
<dbReference type="InterPro" id="IPR007052">
    <property type="entry name" value="CS_dom"/>
</dbReference>
<dbReference type="Gene3D" id="2.60.40.790">
    <property type="match status" value="1"/>
</dbReference>
<dbReference type="GO" id="GO:0006457">
    <property type="term" value="P:protein folding"/>
    <property type="evidence" value="ECO:0007669"/>
    <property type="project" value="TreeGrafter"/>
</dbReference>
<dbReference type="PRINTS" id="PR01217">
    <property type="entry name" value="PRICHEXTENSN"/>
</dbReference>
<name>A0A8T0GV65_CERPU</name>
<dbReference type="EMBL" id="CM026430">
    <property type="protein sequence ID" value="KAG0561578.1"/>
    <property type="molecule type" value="Genomic_DNA"/>
</dbReference>
<feature type="compositionally biased region" description="Polar residues" evidence="4">
    <location>
        <begin position="47"/>
        <end position="59"/>
    </location>
</feature>
<accession>A0A8T0GV65</accession>
<dbReference type="PANTHER" id="PTHR12356:SF3">
    <property type="entry name" value="NUCLEAR MIGRATION PROTEIN NUDC"/>
    <property type="match status" value="1"/>
</dbReference>
<organism evidence="6 7">
    <name type="scientific">Ceratodon purpureus</name>
    <name type="common">Fire moss</name>
    <name type="synonym">Dicranum purpureum</name>
    <dbReference type="NCBI Taxonomy" id="3225"/>
    <lineage>
        <taxon>Eukaryota</taxon>
        <taxon>Viridiplantae</taxon>
        <taxon>Streptophyta</taxon>
        <taxon>Embryophyta</taxon>
        <taxon>Bryophyta</taxon>
        <taxon>Bryophytina</taxon>
        <taxon>Bryopsida</taxon>
        <taxon>Dicranidae</taxon>
        <taxon>Pseudoditrichales</taxon>
        <taxon>Ditrichaceae</taxon>
        <taxon>Ceratodon</taxon>
    </lineage>
</organism>
<keyword evidence="2" id="KW-0963">Cytoplasm</keyword>
<feature type="region of interest" description="Disordered" evidence="4">
    <location>
        <begin position="145"/>
        <end position="228"/>
    </location>
</feature>
<evidence type="ECO:0000256" key="2">
    <source>
        <dbReference type="ARBA" id="ARBA00022490"/>
    </source>
</evidence>
<dbReference type="AlphaFoldDB" id="A0A8T0GV65"/>
<dbReference type="InterPro" id="IPR037898">
    <property type="entry name" value="NudC_fam"/>
</dbReference>
<dbReference type="Pfam" id="PF04969">
    <property type="entry name" value="CS"/>
    <property type="match status" value="1"/>
</dbReference>
<evidence type="ECO:0000313" key="7">
    <source>
        <dbReference type="Proteomes" id="UP000822688"/>
    </source>
</evidence>
<feature type="compositionally biased region" description="Acidic residues" evidence="4">
    <location>
        <begin position="1"/>
        <end position="12"/>
    </location>
</feature>
<dbReference type="FunFam" id="2.60.40.790:FF:000001">
    <property type="entry name" value="Nuclear migration protein nudC"/>
    <property type="match status" value="1"/>
</dbReference>
<comment type="function">
    <text evidence="3">Small heat shock protein required for the establishment of auxin gradients and for patterning of the apical domain of the embryo. Involved in the specification of the cotyledon primordia. Also required for normal inflorescence and floral meristem function, normal developmental patterning and thermotolerance. Acts as a molecular chaperone.</text>
</comment>
<dbReference type="PROSITE" id="PS51203">
    <property type="entry name" value="CS"/>
    <property type="match status" value="1"/>
</dbReference>
<dbReference type="InterPro" id="IPR008978">
    <property type="entry name" value="HSP20-like_chaperone"/>
</dbReference>
<reference evidence="6" key="1">
    <citation type="submission" date="2020-06" db="EMBL/GenBank/DDBJ databases">
        <title>WGS assembly of Ceratodon purpureus strain R40.</title>
        <authorList>
            <person name="Carey S.B."/>
            <person name="Jenkins J."/>
            <person name="Shu S."/>
            <person name="Lovell J.T."/>
            <person name="Sreedasyam A."/>
            <person name="Maumus F."/>
            <person name="Tiley G.P."/>
            <person name="Fernandez-Pozo N."/>
            <person name="Barry K."/>
            <person name="Chen C."/>
            <person name="Wang M."/>
            <person name="Lipzen A."/>
            <person name="Daum C."/>
            <person name="Saski C.A."/>
            <person name="Payton A.C."/>
            <person name="Mcbreen J.C."/>
            <person name="Conrad R.E."/>
            <person name="Kollar L.M."/>
            <person name="Olsson S."/>
            <person name="Huttunen S."/>
            <person name="Landis J.B."/>
            <person name="Wickett N.J."/>
            <person name="Johnson M.G."/>
            <person name="Rensing S.A."/>
            <person name="Grimwood J."/>
            <person name="Schmutz J."/>
            <person name="Mcdaniel S.F."/>
        </authorList>
    </citation>
    <scope>NUCLEOTIDE SEQUENCE</scope>
    <source>
        <strain evidence="6">R40</strain>
    </source>
</reference>
<evidence type="ECO:0000313" key="6">
    <source>
        <dbReference type="EMBL" id="KAG0561578.1"/>
    </source>
</evidence>